<protein>
    <submittedName>
        <fullName evidence="2">Uncharacterized protein</fullName>
    </submittedName>
</protein>
<evidence type="ECO:0000313" key="2">
    <source>
        <dbReference type="EMBL" id="ATZ50679.1"/>
    </source>
</evidence>
<keyword evidence="1" id="KW-0732">Signal</keyword>
<organism evidence="2 3">
    <name type="scientific">Botryotinia fuckeliana (strain B05.10)</name>
    <name type="common">Noble rot fungus</name>
    <name type="synonym">Botrytis cinerea</name>
    <dbReference type="NCBI Taxonomy" id="332648"/>
    <lineage>
        <taxon>Eukaryota</taxon>
        <taxon>Fungi</taxon>
        <taxon>Dikarya</taxon>
        <taxon>Ascomycota</taxon>
        <taxon>Pezizomycotina</taxon>
        <taxon>Leotiomycetes</taxon>
        <taxon>Helotiales</taxon>
        <taxon>Sclerotiniaceae</taxon>
        <taxon>Botrytis</taxon>
    </lineage>
</organism>
<reference evidence="2 3" key="3">
    <citation type="journal article" date="2017" name="Mol. Plant Pathol.">
        <title>A gapless genome sequence of the fungus Botrytis cinerea.</title>
        <authorList>
            <person name="Van Kan J.A."/>
            <person name="Stassen J.H."/>
            <person name="Mosbach A."/>
            <person name="Van Der Lee T.A."/>
            <person name="Faino L."/>
            <person name="Farmer A.D."/>
            <person name="Papasotiriou D.G."/>
            <person name="Zhou S."/>
            <person name="Seidl M.F."/>
            <person name="Cottam E."/>
            <person name="Edel D."/>
            <person name="Hahn M."/>
            <person name="Schwartz D.C."/>
            <person name="Dietrich R.A."/>
            <person name="Widdison S."/>
            <person name="Scalliet G."/>
        </authorList>
    </citation>
    <scope>NUCLEOTIDE SEQUENCE [LARGE SCALE GENOMIC DNA]</scope>
    <source>
        <strain evidence="2 3">B05.10</strain>
    </source>
</reference>
<accession>A0A384JJA7</accession>
<dbReference type="Proteomes" id="UP000001798">
    <property type="component" value="Chromosome 6"/>
</dbReference>
<dbReference type="AlphaFoldDB" id="A0A384JJA7"/>
<sequence length="187" mass="19694">MIASIQKLAILALFFGLSTAAPAPAPASDAIPQVSAEVLPVFGLTEDMVAAANITSRDVLEARAILATRTASCEPPFLPHDATYGACVLPLVEQAREGNTIYMLVLAEYMTGHMACPTDGIWGGAARPVGKILGHRCGGPGPEYLDQGAQGWSINSSFNEEPCLPGDKCYYNLGLDYDFSETEAPGC</sequence>
<proteinExistence type="predicted"/>
<name>A0A384JJA7_BOTFB</name>
<dbReference type="VEuPathDB" id="FungiDB:Bcin06g01720"/>
<feature type="chain" id="PRO_5016888382" evidence="1">
    <location>
        <begin position="21"/>
        <end position="187"/>
    </location>
</feature>
<reference evidence="2 3" key="1">
    <citation type="journal article" date="2011" name="PLoS Genet.">
        <title>Genomic analysis of the necrotrophic fungal pathogens Sclerotinia sclerotiorum and Botrytis cinerea.</title>
        <authorList>
            <person name="Amselem J."/>
            <person name="Cuomo C.A."/>
            <person name="van Kan J.A."/>
            <person name="Viaud M."/>
            <person name="Benito E.P."/>
            <person name="Couloux A."/>
            <person name="Coutinho P.M."/>
            <person name="de Vries R.P."/>
            <person name="Dyer P.S."/>
            <person name="Fillinger S."/>
            <person name="Fournier E."/>
            <person name="Gout L."/>
            <person name="Hahn M."/>
            <person name="Kohn L."/>
            <person name="Lapalu N."/>
            <person name="Plummer K.M."/>
            <person name="Pradier J.M."/>
            <person name="Quevillon E."/>
            <person name="Sharon A."/>
            <person name="Simon A."/>
            <person name="ten Have A."/>
            <person name="Tudzynski B."/>
            <person name="Tudzynski P."/>
            <person name="Wincker P."/>
            <person name="Andrew M."/>
            <person name="Anthouard V."/>
            <person name="Beever R.E."/>
            <person name="Beffa R."/>
            <person name="Benoit I."/>
            <person name="Bouzid O."/>
            <person name="Brault B."/>
            <person name="Chen Z."/>
            <person name="Choquer M."/>
            <person name="Collemare J."/>
            <person name="Cotton P."/>
            <person name="Danchin E.G."/>
            <person name="Da Silva C."/>
            <person name="Gautier A."/>
            <person name="Giraud C."/>
            <person name="Giraud T."/>
            <person name="Gonzalez C."/>
            <person name="Grossetete S."/>
            <person name="Guldener U."/>
            <person name="Henrissat B."/>
            <person name="Howlett B.J."/>
            <person name="Kodira C."/>
            <person name="Kretschmer M."/>
            <person name="Lappartient A."/>
            <person name="Leroch M."/>
            <person name="Levis C."/>
            <person name="Mauceli E."/>
            <person name="Neuveglise C."/>
            <person name="Oeser B."/>
            <person name="Pearson M."/>
            <person name="Poulain J."/>
            <person name="Poussereau N."/>
            <person name="Quesneville H."/>
            <person name="Rascle C."/>
            <person name="Schumacher J."/>
            <person name="Segurens B."/>
            <person name="Sexton A."/>
            <person name="Silva E."/>
            <person name="Sirven C."/>
            <person name="Soanes D.M."/>
            <person name="Talbot N.J."/>
            <person name="Templeton M."/>
            <person name="Yandava C."/>
            <person name="Yarden O."/>
            <person name="Zeng Q."/>
            <person name="Rollins J.A."/>
            <person name="Lebrun M.H."/>
            <person name="Dickman M."/>
        </authorList>
    </citation>
    <scope>NUCLEOTIDE SEQUENCE [LARGE SCALE GENOMIC DNA]</scope>
    <source>
        <strain evidence="2 3">B05.10</strain>
    </source>
</reference>
<gene>
    <name evidence="2" type="ORF">BCIN_06g01720</name>
</gene>
<dbReference type="RefSeq" id="XP_024549141.1">
    <property type="nucleotide sequence ID" value="XM_024693355.1"/>
</dbReference>
<evidence type="ECO:0000256" key="1">
    <source>
        <dbReference type="SAM" id="SignalP"/>
    </source>
</evidence>
<feature type="signal peptide" evidence="1">
    <location>
        <begin position="1"/>
        <end position="20"/>
    </location>
</feature>
<dbReference type="GeneID" id="36394233"/>
<reference evidence="2 3" key="2">
    <citation type="journal article" date="2012" name="Eukaryot. Cell">
        <title>Genome update of Botrytis cinerea strains B05.10 and T4.</title>
        <authorList>
            <person name="Staats M."/>
            <person name="van Kan J.A."/>
        </authorList>
    </citation>
    <scope>NUCLEOTIDE SEQUENCE [LARGE SCALE GENOMIC DNA]</scope>
    <source>
        <strain evidence="2 3">B05.10</strain>
    </source>
</reference>
<dbReference type="EMBL" id="CP009810">
    <property type="protein sequence ID" value="ATZ50679.1"/>
    <property type="molecule type" value="Genomic_DNA"/>
</dbReference>
<dbReference type="KEGG" id="bfu:BCIN_06g01720"/>
<dbReference type="OrthoDB" id="3504002at2759"/>
<evidence type="ECO:0000313" key="3">
    <source>
        <dbReference type="Proteomes" id="UP000001798"/>
    </source>
</evidence>
<keyword evidence="3" id="KW-1185">Reference proteome</keyword>